<gene>
    <name evidence="2" type="ORF">B0T10DRAFT_312060</name>
</gene>
<dbReference type="Gene3D" id="1.25.40.10">
    <property type="entry name" value="Tetratricopeptide repeat domain"/>
    <property type="match status" value="2"/>
</dbReference>
<evidence type="ECO:0000313" key="2">
    <source>
        <dbReference type="EMBL" id="KAH6891421.1"/>
    </source>
</evidence>
<protein>
    <recommendedName>
        <fullName evidence="4">Complex I intermediate-associated protein 84</fullName>
    </recommendedName>
</protein>
<sequence>MRAHLARHARRVLIQHSRSPSCALYSAPTRRRQLARPLLYNASYRTFFDKIFSGAAPREVRQPEFEPGWMKIMVWRSRILDNVRPPPYDELIQAWKAFFNAKLSSRVPLNASQAVQCHRLLDYLLQQLPEAAVKSPQLASKDLVTALNALRSLRPREQTSQHLDFAQRIYSVLTTDAFKAKNGDPTSNLWAQYIQTICLYGGSKEALELLYSSWDDVVELAKSGHNLVPSVAQGLAREGHEQELTALVTYAEKNEVPFDKETQTVIVKFFAKQNQVSETKYWFDKLPLSRKRSAEVYPLVASFALRNNLQEWAVPYFLELGDTKPEKPYWDSLLQAILIMGKGLKQVETIMSHMVDSTGPLKPDTATINGLLRAAVGLKDPMLAEEILLLAEEQGLKLDGETYLIQMSLRLDAGYLPGVQAAFKNVKRFEPWQSNPDRWWEYCQLLNNYLGALCAQPTPDFKLIGELVNIAEEDQVQLEPETVATLCVRFLENEQPFDVMDTLSVHAFQFSAAEREVVQEAFVRFCLNPETSTLRAWTTYQLLRQFFQDLSFERRASLVGAFFDRKRPDMASHVFGHMRQHRHMDFHPKLDTYITFFEGLGQHPDEEALEMVFNMLKMDTTLQPNTKLYTALMLAHTACGRPLQAIDFWTEITSSREGPSYASLEAIFWALENRAAGAKMAHKVWKRIESMDVDIPPAVFNAYVGAIAGSAEVVEAQNTILRMGKVTGAEPDAMTLGVAFNAFPGQQLQEKFKSWASMRYPEVWAALEKKGKRMNENSLCKFRLNRVLKA</sequence>
<evidence type="ECO:0000313" key="3">
    <source>
        <dbReference type="Proteomes" id="UP000777438"/>
    </source>
</evidence>
<dbReference type="GO" id="GO:0003729">
    <property type="term" value="F:mRNA binding"/>
    <property type="evidence" value="ECO:0007669"/>
    <property type="project" value="TreeGrafter"/>
</dbReference>
<evidence type="ECO:0008006" key="4">
    <source>
        <dbReference type="Google" id="ProtNLM"/>
    </source>
</evidence>
<dbReference type="InterPro" id="IPR051240">
    <property type="entry name" value="Mito_RNA-Proc/Resp"/>
</dbReference>
<dbReference type="InterPro" id="IPR011990">
    <property type="entry name" value="TPR-like_helical_dom_sf"/>
</dbReference>
<dbReference type="AlphaFoldDB" id="A0A9P8W6D4"/>
<accession>A0A9P8W6D4</accession>
<reference evidence="2 3" key="1">
    <citation type="journal article" date="2021" name="Nat. Commun.">
        <title>Genetic determinants of endophytism in the Arabidopsis root mycobiome.</title>
        <authorList>
            <person name="Mesny F."/>
            <person name="Miyauchi S."/>
            <person name="Thiergart T."/>
            <person name="Pickel B."/>
            <person name="Atanasova L."/>
            <person name="Karlsson M."/>
            <person name="Huettel B."/>
            <person name="Barry K.W."/>
            <person name="Haridas S."/>
            <person name="Chen C."/>
            <person name="Bauer D."/>
            <person name="Andreopoulos W."/>
            <person name="Pangilinan J."/>
            <person name="LaButti K."/>
            <person name="Riley R."/>
            <person name="Lipzen A."/>
            <person name="Clum A."/>
            <person name="Drula E."/>
            <person name="Henrissat B."/>
            <person name="Kohler A."/>
            <person name="Grigoriev I.V."/>
            <person name="Martin F.M."/>
            <person name="Hacquard S."/>
        </authorList>
    </citation>
    <scope>NUCLEOTIDE SEQUENCE [LARGE SCALE GENOMIC DNA]</scope>
    <source>
        <strain evidence="2 3">MPI-CAGE-CH-0241</strain>
    </source>
</reference>
<dbReference type="Proteomes" id="UP000777438">
    <property type="component" value="Unassembled WGS sequence"/>
</dbReference>
<keyword evidence="3" id="KW-1185">Reference proteome</keyword>
<evidence type="ECO:0000256" key="1">
    <source>
        <dbReference type="ARBA" id="ARBA00022737"/>
    </source>
</evidence>
<name>A0A9P8W6D4_9HYPO</name>
<keyword evidence="1" id="KW-0677">Repeat</keyword>
<proteinExistence type="predicted"/>
<dbReference type="PANTHER" id="PTHR47933">
    <property type="entry name" value="PENTATRICOPEPTIDE REPEAT-CONTAINING PROTEIN 1, MITOCHONDRIAL"/>
    <property type="match status" value="1"/>
</dbReference>
<dbReference type="PANTHER" id="PTHR47933:SF40">
    <property type="entry name" value="PENTATRICOPEPTIDE REPEAT-CONTAINING PROTEIN 1, MITOCHONDRIAL-RELATED"/>
    <property type="match status" value="1"/>
</dbReference>
<organism evidence="2 3">
    <name type="scientific">Thelonectria olida</name>
    <dbReference type="NCBI Taxonomy" id="1576542"/>
    <lineage>
        <taxon>Eukaryota</taxon>
        <taxon>Fungi</taxon>
        <taxon>Dikarya</taxon>
        <taxon>Ascomycota</taxon>
        <taxon>Pezizomycotina</taxon>
        <taxon>Sordariomycetes</taxon>
        <taxon>Hypocreomycetidae</taxon>
        <taxon>Hypocreales</taxon>
        <taxon>Nectriaceae</taxon>
        <taxon>Thelonectria</taxon>
    </lineage>
</organism>
<dbReference type="EMBL" id="JAGPYM010000008">
    <property type="protein sequence ID" value="KAH6891421.1"/>
    <property type="molecule type" value="Genomic_DNA"/>
</dbReference>
<dbReference type="OrthoDB" id="185373at2759"/>
<comment type="caution">
    <text evidence="2">The sequence shown here is derived from an EMBL/GenBank/DDBJ whole genome shotgun (WGS) entry which is preliminary data.</text>
</comment>